<evidence type="ECO:0008006" key="8">
    <source>
        <dbReference type="Google" id="ProtNLM"/>
    </source>
</evidence>
<evidence type="ECO:0000256" key="2">
    <source>
        <dbReference type="ARBA" id="ARBA00022842"/>
    </source>
</evidence>
<dbReference type="GO" id="GO:0031123">
    <property type="term" value="P:RNA 3'-end processing"/>
    <property type="evidence" value="ECO:0007669"/>
    <property type="project" value="TreeGrafter"/>
</dbReference>
<dbReference type="GO" id="GO:0031499">
    <property type="term" value="C:TRAMP complex"/>
    <property type="evidence" value="ECO:0007669"/>
    <property type="project" value="TreeGrafter"/>
</dbReference>
<dbReference type="Proteomes" id="UP000674143">
    <property type="component" value="Unassembled WGS sequence"/>
</dbReference>
<dbReference type="SUPFAM" id="SSF81301">
    <property type="entry name" value="Nucleotidyltransferase"/>
    <property type="match status" value="1"/>
</dbReference>
<feature type="compositionally biased region" description="Low complexity" evidence="3">
    <location>
        <begin position="47"/>
        <end position="59"/>
    </location>
</feature>
<dbReference type="Gene3D" id="3.30.460.10">
    <property type="entry name" value="Beta Polymerase, domain 2"/>
    <property type="match status" value="1"/>
</dbReference>
<dbReference type="InterPro" id="IPR002058">
    <property type="entry name" value="PAP_assoc"/>
</dbReference>
<dbReference type="KEGG" id="loi:92360940"/>
<evidence type="ECO:0000313" key="6">
    <source>
        <dbReference type="EMBL" id="KAG5476076.1"/>
    </source>
</evidence>
<accession>A0A836KJ16</accession>
<gene>
    <name evidence="6" type="ORF">LSCM4_05032</name>
</gene>
<reference evidence="7" key="2">
    <citation type="journal article" date="2021" name="Sci. Data">
        <title>Chromosome-scale genome sequencing, assembly and annotation of six genomes from subfamily Leishmaniinae.</title>
        <authorList>
            <person name="Almutairi H."/>
            <person name="Urbaniak M.D."/>
            <person name="Bates M.D."/>
            <person name="Jariyapan N."/>
            <person name="Kwakye-Nuako G."/>
            <person name="Thomaz Soccol V."/>
            <person name="Al-Salem W.S."/>
            <person name="Dillon R.J."/>
            <person name="Bates P.A."/>
            <person name="Gatherer D."/>
        </authorList>
    </citation>
    <scope>NUCLEOTIDE SEQUENCE [LARGE SCALE GENOMIC DNA]</scope>
</reference>
<evidence type="ECO:0000259" key="4">
    <source>
        <dbReference type="Pfam" id="PF03828"/>
    </source>
</evidence>
<dbReference type="Gene3D" id="1.10.1410.10">
    <property type="match status" value="1"/>
</dbReference>
<sequence>MKPAQWASLDQAVERTITHQPSSVSSQSRAMSAPLSRMSSERLPTRSSPGVSATSPSSSNKDEPPRTFLYSYTSSVRVAPAPPRSSARRVHAATPHGDRVHTRHRGNGEKEAANAARKSSSHETGRGGENAPDDRHLQSLHHGQTVTRSSRSCNAPRTHADGHPVSRRRRDSCSSSDEEESRRGFRRAARRDLSENSAPLAAGATGPSLVFSSSPGNSSEVVKSLLPPSSVATCVLPLDAKLIELLYCLSPASEDRETKLRVIDDIRTTVQRVGLDIQIYGSLCTGLMIPASDVDCVLMRSGNEQIASVMADGLTWAMSSIASATSGSASQRSLKGPLSTAIRTVANRMRRSHNFTHITSIAHAKVPIVKCWHRRGSVRVDLSFEHSGCASSNFLCKLFCEPGNEMARPLIVLVKALVNNFGLDDPSTGGLGSFPISLLVLWYMQQCVRTRFSAELQRSIGVLFVGFLKYFAHEFDFRHNGIDYVQRKTFTKAPADDLYIVNPMRPGTNCAKAATLFATRVVPLFQKASSAFVGFLGTHASPTAMESPLLHCFSKAASNVQSWRDVSRRAAREPHLEQNLWDSETNMYVGGVL</sequence>
<dbReference type="Pfam" id="PF03828">
    <property type="entry name" value="PAP_assoc"/>
    <property type="match status" value="1"/>
</dbReference>
<feature type="compositionally biased region" description="Basic and acidic residues" evidence="3">
    <location>
        <begin position="120"/>
        <end position="137"/>
    </location>
</feature>
<dbReference type="PANTHER" id="PTHR23092">
    <property type="entry name" value="POLY(A) RNA POLYMERASE"/>
    <property type="match status" value="1"/>
</dbReference>
<organism evidence="6 7">
    <name type="scientific">Leishmania orientalis</name>
    <dbReference type="NCBI Taxonomy" id="2249476"/>
    <lineage>
        <taxon>Eukaryota</taxon>
        <taxon>Discoba</taxon>
        <taxon>Euglenozoa</taxon>
        <taxon>Kinetoplastea</taxon>
        <taxon>Metakinetoplastina</taxon>
        <taxon>Trypanosomatida</taxon>
        <taxon>Trypanosomatidae</taxon>
        <taxon>Leishmaniinae</taxon>
        <taxon>Leishmania</taxon>
    </lineage>
</organism>
<protein>
    <recommendedName>
        <fullName evidence="8">DNA polymerase sigma-like protein</fullName>
    </recommendedName>
</protein>
<keyword evidence="7" id="KW-1185">Reference proteome</keyword>
<dbReference type="SUPFAM" id="SSF81631">
    <property type="entry name" value="PAP/OAS1 substrate-binding domain"/>
    <property type="match status" value="1"/>
</dbReference>
<dbReference type="Pfam" id="PF22600">
    <property type="entry name" value="MTPAP-like_central"/>
    <property type="match status" value="1"/>
</dbReference>
<evidence type="ECO:0000256" key="3">
    <source>
        <dbReference type="SAM" id="MobiDB-lite"/>
    </source>
</evidence>
<feature type="compositionally biased region" description="Low complexity" evidence="3">
    <location>
        <begin position="22"/>
        <end position="32"/>
    </location>
</feature>
<dbReference type="GO" id="GO:0043634">
    <property type="term" value="P:polyadenylation-dependent ncRNA catabolic process"/>
    <property type="evidence" value="ECO:0007669"/>
    <property type="project" value="TreeGrafter"/>
</dbReference>
<dbReference type="GeneID" id="92360940"/>
<feature type="compositionally biased region" description="Polar residues" evidence="3">
    <location>
        <begin position="141"/>
        <end position="155"/>
    </location>
</feature>
<dbReference type="EMBL" id="JAFHLR010000026">
    <property type="protein sequence ID" value="KAG5476076.1"/>
    <property type="molecule type" value="Genomic_DNA"/>
</dbReference>
<dbReference type="GO" id="GO:0005730">
    <property type="term" value="C:nucleolus"/>
    <property type="evidence" value="ECO:0007669"/>
    <property type="project" value="TreeGrafter"/>
</dbReference>
<dbReference type="CDD" id="cd05402">
    <property type="entry name" value="NT_PAP_TUTase"/>
    <property type="match status" value="1"/>
</dbReference>
<feature type="compositionally biased region" description="Basic and acidic residues" evidence="3">
    <location>
        <begin position="96"/>
        <end position="112"/>
    </location>
</feature>
<evidence type="ECO:0000259" key="5">
    <source>
        <dbReference type="Pfam" id="PF22600"/>
    </source>
</evidence>
<dbReference type="SMR" id="A0A836KJ16"/>
<feature type="region of interest" description="Disordered" evidence="3">
    <location>
        <begin position="1"/>
        <end position="214"/>
    </location>
</feature>
<proteinExistence type="predicted"/>
<dbReference type="GO" id="GO:0003729">
    <property type="term" value="F:mRNA binding"/>
    <property type="evidence" value="ECO:0007669"/>
    <property type="project" value="TreeGrafter"/>
</dbReference>
<keyword evidence="1" id="KW-0479">Metal-binding</keyword>
<dbReference type="RefSeq" id="XP_067062309.1">
    <property type="nucleotide sequence ID" value="XM_067207006.1"/>
</dbReference>
<feature type="domain" description="Poly(A) RNA polymerase mitochondrial-like central palm" evidence="5">
    <location>
        <begin position="239"/>
        <end position="388"/>
    </location>
</feature>
<evidence type="ECO:0000313" key="7">
    <source>
        <dbReference type="Proteomes" id="UP000674143"/>
    </source>
</evidence>
<reference evidence="7" key="1">
    <citation type="journal article" date="2021" name="Microbiol. Resour. Announc.">
        <title>LGAAP: Leishmaniinae Genome Assembly and Annotation Pipeline.</title>
        <authorList>
            <person name="Almutairi H."/>
            <person name="Urbaniak M.D."/>
            <person name="Bates M.D."/>
            <person name="Jariyapan N."/>
            <person name="Kwakye-Nuako G."/>
            <person name="Thomaz-Soccol V."/>
            <person name="Al-Salem W.S."/>
            <person name="Dillon R.J."/>
            <person name="Bates P.A."/>
            <person name="Gatherer D."/>
        </authorList>
    </citation>
    <scope>NUCLEOTIDE SEQUENCE [LARGE SCALE GENOMIC DNA]</scope>
</reference>
<dbReference type="InterPro" id="IPR045862">
    <property type="entry name" value="Trf4-like"/>
</dbReference>
<dbReference type="InterPro" id="IPR043519">
    <property type="entry name" value="NT_sf"/>
</dbReference>
<dbReference type="PANTHER" id="PTHR23092:SF15">
    <property type="entry name" value="INACTIVE NON-CANONICAL POLY(A) RNA POLYMERASE PROTEIN TRF4-2-RELATED"/>
    <property type="match status" value="1"/>
</dbReference>
<dbReference type="GO" id="GO:1990817">
    <property type="term" value="F:poly(A) RNA polymerase activity"/>
    <property type="evidence" value="ECO:0007669"/>
    <property type="project" value="InterPro"/>
</dbReference>
<keyword evidence="2" id="KW-0460">Magnesium</keyword>
<name>A0A836KJ16_9TRYP</name>
<evidence type="ECO:0000256" key="1">
    <source>
        <dbReference type="ARBA" id="ARBA00022723"/>
    </source>
</evidence>
<dbReference type="InterPro" id="IPR054708">
    <property type="entry name" value="MTPAP-like_central"/>
</dbReference>
<dbReference type="GO" id="GO:0005739">
    <property type="term" value="C:mitochondrion"/>
    <property type="evidence" value="ECO:0007669"/>
    <property type="project" value="UniProtKB-ARBA"/>
</dbReference>
<dbReference type="AlphaFoldDB" id="A0A836KJ16"/>
<comment type="caution">
    <text evidence="6">The sequence shown here is derived from an EMBL/GenBank/DDBJ whole genome shotgun (WGS) entry which is preliminary data.</text>
</comment>
<dbReference type="GO" id="GO:0046872">
    <property type="term" value="F:metal ion binding"/>
    <property type="evidence" value="ECO:0007669"/>
    <property type="project" value="UniProtKB-KW"/>
</dbReference>
<feature type="domain" description="PAP-associated" evidence="4">
    <location>
        <begin position="459"/>
        <end position="495"/>
    </location>
</feature>